<dbReference type="Pfam" id="PF00691">
    <property type="entry name" value="OmpA"/>
    <property type="match status" value="1"/>
</dbReference>
<gene>
    <name evidence="6" type="ORF">SAMN04488018_108102</name>
</gene>
<evidence type="ECO:0000313" key="7">
    <source>
        <dbReference type="Proteomes" id="UP000183077"/>
    </source>
</evidence>
<dbReference type="Gene3D" id="2.120.10.30">
    <property type="entry name" value="TolB, C-terminal domain"/>
    <property type="match status" value="2"/>
</dbReference>
<dbReference type="InterPro" id="IPR011042">
    <property type="entry name" value="6-blade_b-propeller_TolB-like"/>
</dbReference>
<evidence type="ECO:0000256" key="2">
    <source>
        <dbReference type="ARBA" id="ARBA00023136"/>
    </source>
</evidence>
<dbReference type="SUPFAM" id="SSF82171">
    <property type="entry name" value="DPP6 N-terminal domain-like"/>
    <property type="match status" value="1"/>
</dbReference>
<dbReference type="Gene3D" id="3.30.1330.60">
    <property type="entry name" value="OmpA-like domain"/>
    <property type="match status" value="1"/>
</dbReference>
<name>A0A1H6V2N5_9FLAO</name>
<dbReference type="PANTHER" id="PTHR30329">
    <property type="entry name" value="STATOR ELEMENT OF FLAGELLAR MOTOR COMPLEX"/>
    <property type="match status" value="1"/>
</dbReference>
<dbReference type="InterPro" id="IPR011659">
    <property type="entry name" value="WD40"/>
</dbReference>
<dbReference type="InterPro" id="IPR011990">
    <property type="entry name" value="TPR-like_helical_dom_sf"/>
</dbReference>
<dbReference type="GO" id="GO:0009279">
    <property type="term" value="C:cell outer membrane"/>
    <property type="evidence" value="ECO:0007669"/>
    <property type="project" value="UniProtKB-SubCell"/>
</dbReference>
<dbReference type="PANTHER" id="PTHR30329:SF21">
    <property type="entry name" value="LIPOPROTEIN YIAD-RELATED"/>
    <property type="match status" value="1"/>
</dbReference>
<accession>A0A1H6V2N5</accession>
<proteinExistence type="predicted"/>
<dbReference type="SUPFAM" id="SSF48452">
    <property type="entry name" value="TPR-like"/>
    <property type="match status" value="1"/>
</dbReference>
<keyword evidence="2 4" id="KW-0472">Membrane</keyword>
<organism evidence="6 7">
    <name type="scientific">Myroides marinus</name>
    <dbReference type="NCBI Taxonomy" id="703342"/>
    <lineage>
        <taxon>Bacteria</taxon>
        <taxon>Pseudomonadati</taxon>
        <taxon>Bacteroidota</taxon>
        <taxon>Flavobacteriia</taxon>
        <taxon>Flavobacteriales</taxon>
        <taxon>Flavobacteriaceae</taxon>
        <taxon>Myroides</taxon>
    </lineage>
</organism>
<evidence type="ECO:0000256" key="4">
    <source>
        <dbReference type="PROSITE-ProRule" id="PRU00473"/>
    </source>
</evidence>
<dbReference type="AlphaFoldDB" id="A0A1H6V2N5"/>
<dbReference type="RefSeq" id="WP_074746116.1">
    <property type="nucleotide sequence ID" value="NZ_FNYS01000008.1"/>
</dbReference>
<dbReference type="PROSITE" id="PS51123">
    <property type="entry name" value="OMPA_2"/>
    <property type="match status" value="1"/>
</dbReference>
<dbReference type="InterPro" id="IPR006665">
    <property type="entry name" value="OmpA-like"/>
</dbReference>
<dbReference type="InterPro" id="IPR036737">
    <property type="entry name" value="OmpA-like_sf"/>
</dbReference>
<evidence type="ECO:0000313" key="6">
    <source>
        <dbReference type="EMBL" id="SEI98156.1"/>
    </source>
</evidence>
<dbReference type="SUPFAM" id="SSF103088">
    <property type="entry name" value="OmpA-like"/>
    <property type="match status" value="1"/>
</dbReference>
<protein>
    <submittedName>
        <fullName evidence="6">WD40-like Beta Propeller Repeat</fullName>
    </submittedName>
</protein>
<dbReference type="Pfam" id="PF07676">
    <property type="entry name" value="PD40"/>
    <property type="match status" value="4"/>
</dbReference>
<comment type="subcellular location">
    <subcellularLocation>
        <location evidence="1">Cell outer membrane</location>
    </subcellularLocation>
</comment>
<sequence length="641" mass="74480">MRIFLMVLLCSLSITVQAKKKPSLKRADKYYKNTEYTKAAEEYKRLLSGKRTPNYIHLQLADCYDRLNQDIEASRYYGKAIAQNDSTLKPEIYYKYAKVMEKNGRYEVAKQIMQEFAAKAPTDDSRAKDFLAKPDAHKALKDRYPTYMFQESGLNDRQYDDYGAWLSPGDTLYFVSNRTKEEKKWMRKVFEVRDKWERKPNYDLYTAEFKGKYEPIKGVARIKSRVNRRFNDGTAVLSKDGKRMYFASEAYRNRKFRRNDNVKHRDHLMSLFYAKKNKDKWKKVKPMRFTRAGFMYTNPSVSPDGKFLYFASNMPGSHGELDIWRVAILEDDEFGTPENLGPVINSGTRNDYPFLSADNKLYFSSDRWGGYGGMDVYVMDMNTPTATPANLGEPINTAKNDFAFSFYPDKQMGLFSSDRIGRTDVYKAFELCFVEFRTMLKSKGFNTPIADAKVEFINTRRQVEDHGVSSRSGMARGEIKCKETYKIKISHPDYLDELIDITVQAEEGVQELEVFMRPLEELVIGKDKIELGDIQFAFNQTEITENSKAELNKLVKVMKRYPNMRVKINSHSDSKGSPAYNLKLSNERAKATLEYIVSQGIEENRLESQGYGSQELKIQCEPCTEWDDAQNRRSEFIILQR</sequence>
<dbReference type="Gene3D" id="1.25.40.10">
    <property type="entry name" value="Tetratricopeptide repeat domain"/>
    <property type="match status" value="1"/>
</dbReference>
<dbReference type="Proteomes" id="UP000183077">
    <property type="component" value="Unassembled WGS sequence"/>
</dbReference>
<reference evidence="6 7" key="1">
    <citation type="submission" date="2016-10" db="EMBL/GenBank/DDBJ databases">
        <authorList>
            <person name="de Groot N.N."/>
        </authorList>
    </citation>
    <scope>NUCLEOTIDE SEQUENCE [LARGE SCALE GENOMIC DNA]</scope>
    <source>
        <strain evidence="6 7">DSM 23048</strain>
    </source>
</reference>
<evidence type="ECO:0000259" key="5">
    <source>
        <dbReference type="PROSITE" id="PS51123"/>
    </source>
</evidence>
<dbReference type="CDD" id="cd07185">
    <property type="entry name" value="OmpA_C-like"/>
    <property type="match status" value="1"/>
</dbReference>
<feature type="domain" description="OmpA-like" evidence="5">
    <location>
        <begin position="523"/>
        <end position="641"/>
    </location>
</feature>
<evidence type="ECO:0000256" key="3">
    <source>
        <dbReference type="ARBA" id="ARBA00023237"/>
    </source>
</evidence>
<dbReference type="PRINTS" id="PR01021">
    <property type="entry name" value="OMPADOMAIN"/>
</dbReference>
<dbReference type="InterPro" id="IPR006664">
    <property type="entry name" value="OMP_bac"/>
</dbReference>
<dbReference type="InterPro" id="IPR050330">
    <property type="entry name" value="Bact_OuterMem_StrucFunc"/>
</dbReference>
<keyword evidence="3" id="KW-0998">Cell outer membrane</keyword>
<dbReference type="GeneID" id="82257232"/>
<dbReference type="EMBL" id="FNYS01000008">
    <property type="protein sequence ID" value="SEI98156.1"/>
    <property type="molecule type" value="Genomic_DNA"/>
</dbReference>
<evidence type="ECO:0000256" key="1">
    <source>
        <dbReference type="ARBA" id="ARBA00004442"/>
    </source>
</evidence>